<feature type="transmembrane region" description="Helical" evidence="1">
    <location>
        <begin position="139"/>
        <end position="159"/>
    </location>
</feature>
<keyword evidence="1" id="KW-0472">Membrane</keyword>
<dbReference type="EMBL" id="BPRC01000001">
    <property type="protein sequence ID" value="GJE63769.1"/>
    <property type="molecule type" value="Genomic_DNA"/>
</dbReference>
<proteinExistence type="predicted"/>
<keyword evidence="3" id="KW-1185">Reference proteome</keyword>
<name>A0ABQ4U9V2_9HYPH</name>
<feature type="transmembrane region" description="Helical" evidence="1">
    <location>
        <begin position="78"/>
        <end position="96"/>
    </location>
</feature>
<reference evidence="2" key="1">
    <citation type="journal article" date="2021" name="Front. Microbiol.">
        <title>Comprehensive Comparative Genomics and Phenotyping of Methylobacterium Species.</title>
        <authorList>
            <person name="Alessa O."/>
            <person name="Ogura Y."/>
            <person name="Fujitani Y."/>
            <person name="Takami H."/>
            <person name="Hayashi T."/>
            <person name="Sahin N."/>
            <person name="Tani A."/>
        </authorList>
    </citation>
    <scope>NUCLEOTIDE SEQUENCE</scope>
    <source>
        <strain evidence="2">NBRC 15686</strain>
    </source>
</reference>
<protein>
    <submittedName>
        <fullName evidence="2">Uncharacterized protein</fullName>
    </submittedName>
</protein>
<evidence type="ECO:0000313" key="3">
    <source>
        <dbReference type="Proteomes" id="UP001055039"/>
    </source>
</evidence>
<feature type="transmembrane region" description="Helical" evidence="1">
    <location>
        <begin position="108"/>
        <end position="127"/>
    </location>
</feature>
<dbReference type="Proteomes" id="UP001055039">
    <property type="component" value="Unassembled WGS sequence"/>
</dbReference>
<keyword evidence="1" id="KW-1133">Transmembrane helix</keyword>
<accession>A0ABQ4U9V2</accession>
<dbReference type="RefSeq" id="WP_238222795.1">
    <property type="nucleotide sequence ID" value="NZ_BAAADH010000001.1"/>
</dbReference>
<organism evidence="2 3">
    <name type="scientific">Methylorubrum aminovorans</name>
    <dbReference type="NCBI Taxonomy" id="269069"/>
    <lineage>
        <taxon>Bacteria</taxon>
        <taxon>Pseudomonadati</taxon>
        <taxon>Pseudomonadota</taxon>
        <taxon>Alphaproteobacteria</taxon>
        <taxon>Hyphomicrobiales</taxon>
        <taxon>Methylobacteriaceae</taxon>
        <taxon>Methylorubrum</taxon>
    </lineage>
</organism>
<evidence type="ECO:0000256" key="1">
    <source>
        <dbReference type="SAM" id="Phobius"/>
    </source>
</evidence>
<feature type="transmembrane region" description="Helical" evidence="1">
    <location>
        <begin position="38"/>
        <end position="58"/>
    </location>
</feature>
<evidence type="ECO:0000313" key="2">
    <source>
        <dbReference type="EMBL" id="GJE63769.1"/>
    </source>
</evidence>
<keyword evidence="1" id="KW-0812">Transmembrane</keyword>
<feature type="transmembrane region" description="Helical" evidence="1">
    <location>
        <begin position="12"/>
        <end position="32"/>
    </location>
</feature>
<reference evidence="2" key="2">
    <citation type="submission" date="2021-08" db="EMBL/GenBank/DDBJ databases">
        <authorList>
            <person name="Tani A."/>
            <person name="Ola A."/>
            <person name="Ogura Y."/>
            <person name="Katsura K."/>
            <person name="Hayashi T."/>
        </authorList>
    </citation>
    <scope>NUCLEOTIDE SEQUENCE</scope>
    <source>
        <strain evidence="2">NBRC 15686</strain>
    </source>
</reference>
<sequence length="177" mass="19759">MTFAARFKRSLTIWIGFGCAGLYWAVAPFLPTNVQTEWLRVFMIVLGFAIVASCVKAIRSLTLADQPVSAQQYILGTFFRELGLLGSAMWLLVWRGAGFPPWMVVSNINAFCLWLVVLGQAFVLMAPRDQERTPPAVRWPQLAALVGISVVLGYLLLVLRPDFRLVASWLQTCLPVN</sequence>
<comment type="caution">
    <text evidence="2">The sequence shown here is derived from an EMBL/GenBank/DDBJ whole genome shotgun (WGS) entry which is preliminary data.</text>
</comment>
<gene>
    <name evidence="2" type="ORF">LNAOJCKE_0967</name>
</gene>